<dbReference type="SUPFAM" id="SSF103473">
    <property type="entry name" value="MFS general substrate transporter"/>
    <property type="match status" value="1"/>
</dbReference>
<dbReference type="GO" id="GO:0015293">
    <property type="term" value="F:symporter activity"/>
    <property type="evidence" value="ECO:0007669"/>
    <property type="project" value="UniProtKB-KW"/>
</dbReference>
<feature type="non-terminal residue" evidence="8">
    <location>
        <position position="1"/>
    </location>
</feature>
<protein>
    <recommendedName>
        <fullName evidence="10">Major facilitator superfamily (MFS) profile domain-containing protein</fullName>
    </recommendedName>
</protein>
<dbReference type="FunFam" id="1.20.1250.20:FF:000003">
    <property type="entry name" value="Solute carrier family 17 member 3"/>
    <property type="match status" value="1"/>
</dbReference>
<evidence type="ECO:0000256" key="4">
    <source>
        <dbReference type="ARBA" id="ARBA00022847"/>
    </source>
</evidence>
<evidence type="ECO:0000256" key="2">
    <source>
        <dbReference type="ARBA" id="ARBA00022448"/>
    </source>
</evidence>
<name>A0A3P7MBJ3_LITSI</name>
<feature type="transmembrane region" description="Helical" evidence="7">
    <location>
        <begin position="55"/>
        <end position="77"/>
    </location>
</feature>
<gene>
    <name evidence="8" type="ORF">NLS_LOCUS10191</name>
</gene>
<dbReference type="EMBL" id="UYRX01002755">
    <property type="protein sequence ID" value="VDM93505.1"/>
    <property type="molecule type" value="Genomic_DNA"/>
</dbReference>
<organism evidence="8 9">
    <name type="scientific">Litomosoides sigmodontis</name>
    <name type="common">Filarial nematode worm</name>
    <dbReference type="NCBI Taxonomy" id="42156"/>
    <lineage>
        <taxon>Eukaryota</taxon>
        <taxon>Metazoa</taxon>
        <taxon>Ecdysozoa</taxon>
        <taxon>Nematoda</taxon>
        <taxon>Chromadorea</taxon>
        <taxon>Rhabditida</taxon>
        <taxon>Spirurina</taxon>
        <taxon>Spiruromorpha</taxon>
        <taxon>Filarioidea</taxon>
        <taxon>Onchocercidae</taxon>
        <taxon>Litomosoides</taxon>
    </lineage>
</organism>
<evidence type="ECO:0000313" key="9">
    <source>
        <dbReference type="Proteomes" id="UP000277928"/>
    </source>
</evidence>
<dbReference type="InterPro" id="IPR036259">
    <property type="entry name" value="MFS_trans_sf"/>
</dbReference>
<comment type="subcellular location">
    <subcellularLocation>
        <location evidence="1">Membrane</location>
        <topology evidence="1">Multi-pass membrane protein</topology>
    </subcellularLocation>
</comment>
<proteinExistence type="predicted"/>
<evidence type="ECO:0000256" key="1">
    <source>
        <dbReference type="ARBA" id="ARBA00004141"/>
    </source>
</evidence>
<keyword evidence="6 7" id="KW-0472">Membrane</keyword>
<dbReference type="GO" id="GO:0006820">
    <property type="term" value="P:monoatomic anion transport"/>
    <property type="evidence" value="ECO:0007669"/>
    <property type="project" value="TreeGrafter"/>
</dbReference>
<dbReference type="OMA" id="CADSIRT"/>
<dbReference type="PANTHER" id="PTHR11662:SF399">
    <property type="entry name" value="FI19708P1-RELATED"/>
    <property type="match status" value="1"/>
</dbReference>
<keyword evidence="9" id="KW-1185">Reference proteome</keyword>
<dbReference type="AlphaFoldDB" id="A0A3P7MBJ3"/>
<evidence type="ECO:0000256" key="5">
    <source>
        <dbReference type="ARBA" id="ARBA00022989"/>
    </source>
</evidence>
<dbReference type="InterPro" id="IPR011701">
    <property type="entry name" value="MFS"/>
</dbReference>
<dbReference type="OrthoDB" id="2985014at2759"/>
<feature type="transmembrane region" description="Helical" evidence="7">
    <location>
        <begin position="25"/>
        <end position="48"/>
    </location>
</feature>
<evidence type="ECO:0000256" key="6">
    <source>
        <dbReference type="ARBA" id="ARBA00023136"/>
    </source>
</evidence>
<sequence>ITALGSQAVFLIASGYCGCGQETLVIIFLTLGIGLSGIQYAGFVVNYLDIAPTFAGTILGIGNTISCIAGIIGPLLVGQLTPTGSQQEWQLVFWITGGVLLAGTTIFCLFAKGEVQPWALSDSVDDDENCELEKKTLNAARNSP</sequence>
<reference evidence="8 9" key="1">
    <citation type="submission" date="2018-08" db="EMBL/GenBank/DDBJ databases">
        <authorList>
            <person name="Laetsch R D."/>
            <person name="Stevens L."/>
            <person name="Kumar S."/>
            <person name="Blaxter L. M."/>
        </authorList>
    </citation>
    <scope>NUCLEOTIDE SEQUENCE [LARGE SCALE GENOMIC DNA]</scope>
</reference>
<dbReference type="Pfam" id="PF07690">
    <property type="entry name" value="MFS_1"/>
    <property type="match status" value="1"/>
</dbReference>
<evidence type="ECO:0000256" key="3">
    <source>
        <dbReference type="ARBA" id="ARBA00022692"/>
    </source>
</evidence>
<dbReference type="GO" id="GO:0016020">
    <property type="term" value="C:membrane"/>
    <property type="evidence" value="ECO:0007669"/>
    <property type="project" value="UniProtKB-SubCell"/>
</dbReference>
<evidence type="ECO:0008006" key="10">
    <source>
        <dbReference type="Google" id="ProtNLM"/>
    </source>
</evidence>
<keyword evidence="5 7" id="KW-1133">Transmembrane helix</keyword>
<keyword evidence="3 7" id="KW-0812">Transmembrane</keyword>
<keyword evidence="2" id="KW-0813">Transport</keyword>
<evidence type="ECO:0000313" key="8">
    <source>
        <dbReference type="EMBL" id="VDM93505.1"/>
    </source>
</evidence>
<dbReference type="InterPro" id="IPR050382">
    <property type="entry name" value="MFS_Na/Anion_cotransporter"/>
</dbReference>
<accession>A0A3P7MBJ3</accession>
<keyword evidence="4" id="KW-0769">Symport</keyword>
<dbReference type="PANTHER" id="PTHR11662">
    <property type="entry name" value="SOLUTE CARRIER FAMILY 17"/>
    <property type="match status" value="1"/>
</dbReference>
<dbReference type="Gene3D" id="1.20.1250.20">
    <property type="entry name" value="MFS general substrate transporter like domains"/>
    <property type="match status" value="1"/>
</dbReference>
<evidence type="ECO:0000256" key="7">
    <source>
        <dbReference type="SAM" id="Phobius"/>
    </source>
</evidence>
<feature type="transmembrane region" description="Helical" evidence="7">
    <location>
        <begin position="89"/>
        <end position="111"/>
    </location>
</feature>
<dbReference type="STRING" id="42156.A0A3P7MBJ3"/>
<dbReference type="Proteomes" id="UP000277928">
    <property type="component" value="Unassembled WGS sequence"/>
</dbReference>